<proteinExistence type="predicted"/>
<organism evidence="6 7">
    <name type="scientific">Litoreibacter ascidiaceicola</name>
    <dbReference type="NCBI Taxonomy" id="1486859"/>
    <lineage>
        <taxon>Bacteria</taxon>
        <taxon>Pseudomonadati</taxon>
        <taxon>Pseudomonadota</taxon>
        <taxon>Alphaproteobacteria</taxon>
        <taxon>Rhodobacterales</taxon>
        <taxon>Roseobacteraceae</taxon>
        <taxon>Litoreibacter</taxon>
    </lineage>
</organism>
<name>A0A1M5CZN2_9RHOB</name>
<dbReference type="Pfam" id="PF22780">
    <property type="entry name" value="HI0933_like_1st"/>
    <property type="match status" value="1"/>
</dbReference>
<gene>
    <name evidence="6" type="ORF">SAMN05444273_10829</name>
</gene>
<evidence type="ECO:0008006" key="8">
    <source>
        <dbReference type="Google" id="ProtNLM"/>
    </source>
</evidence>
<evidence type="ECO:0000256" key="3">
    <source>
        <dbReference type="ARBA" id="ARBA00022827"/>
    </source>
</evidence>
<keyword evidence="2" id="KW-0285">Flavoprotein</keyword>
<protein>
    <recommendedName>
        <fullName evidence="8">NAD(FAD)-utilizing dehydrogenase</fullName>
    </recommendedName>
</protein>
<dbReference type="STRING" id="1486859.SAMN05444273_10829"/>
<dbReference type="EMBL" id="FQUV01000008">
    <property type="protein sequence ID" value="SHF60104.1"/>
    <property type="molecule type" value="Genomic_DNA"/>
</dbReference>
<evidence type="ECO:0000313" key="6">
    <source>
        <dbReference type="EMBL" id="SHF60104.1"/>
    </source>
</evidence>
<reference evidence="7" key="1">
    <citation type="submission" date="2016-11" db="EMBL/GenBank/DDBJ databases">
        <authorList>
            <person name="Varghese N."/>
            <person name="Submissions S."/>
        </authorList>
    </citation>
    <scope>NUCLEOTIDE SEQUENCE [LARGE SCALE GENOMIC DNA]</scope>
    <source>
        <strain evidence="7">DSM 100566</strain>
    </source>
</reference>
<evidence type="ECO:0000313" key="7">
    <source>
        <dbReference type="Proteomes" id="UP000184144"/>
    </source>
</evidence>
<dbReference type="OrthoDB" id="5288829at2"/>
<dbReference type="AlphaFoldDB" id="A0A1M5CZN2"/>
<dbReference type="Pfam" id="PF03486">
    <property type="entry name" value="HI0933_like"/>
    <property type="match status" value="1"/>
</dbReference>
<keyword evidence="7" id="KW-1185">Reference proteome</keyword>
<dbReference type="PANTHER" id="PTHR42887">
    <property type="entry name" value="OS12G0638800 PROTEIN"/>
    <property type="match status" value="1"/>
</dbReference>
<feature type="domain" description="RsdA/BaiN/AoA(So)-like insert" evidence="5">
    <location>
        <begin position="185"/>
        <end position="328"/>
    </location>
</feature>
<dbReference type="NCBIfam" id="TIGR03862">
    <property type="entry name" value="flavo_PP4765"/>
    <property type="match status" value="1"/>
</dbReference>
<feature type="domain" description="RsdA/BaiN/AoA(So)-like Rossmann fold-like" evidence="4">
    <location>
        <begin position="3"/>
        <end position="380"/>
    </location>
</feature>
<dbReference type="Gene3D" id="2.40.30.10">
    <property type="entry name" value="Translation factors"/>
    <property type="match status" value="1"/>
</dbReference>
<keyword evidence="3" id="KW-0274">FAD</keyword>
<dbReference type="InterPro" id="IPR036188">
    <property type="entry name" value="FAD/NAD-bd_sf"/>
</dbReference>
<evidence type="ECO:0000259" key="4">
    <source>
        <dbReference type="Pfam" id="PF03486"/>
    </source>
</evidence>
<dbReference type="InterPro" id="IPR004792">
    <property type="entry name" value="BaiN-like"/>
</dbReference>
<dbReference type="SUPFAM" id="SSF160996">
    <property type="entry name" value="HI0933 insert domain-like"/>
    <property type="match status" value="1"/>
</dbReference>
<evidence type="ECO:0000259" key="5">
    <source>
        <dbReference type="Pfam" id="PF22780"/>
    </source>
</evidence>
<dbReference type="PANTHER" id="PTHR42887:SF1">
    <property type="entry name" value="BLR3961 PROTEIN"/>
    <property type="match status" value="1"/>
</dbReference>
<evidence type="ECO:0000256" key="1">
    <source>
        <dbReference type="ARBA" id="ARBA00001974"/>
    </source>
</evidence>
<dbReference type="RefSeq" id="WP_073145574.1">
    <property type="nucleotide sequence ID" value="NZ_FQUV01000008.1"/>
</dbReference>
<accession>A0A1M5CZN2</accession>
<dbReference type="Gene3D" id="3.50.50.60">
    <property type="entry name" value="FAD/NAD(P)-binding domain"/>
    <property type="match status" value="1"/>
</dbReference>
<dbReference type="SUPFAM" id="SSF51905">
    <property type="entry name" value="FAD/NAD(P)-binding domain"/>
    <property type="match status" value="1"/>
</dbReference>
<comment type="cofactor">
    <cofactor evidence="1">
        <name>FAD</name>
        <dbReference type="ChEBI" id="CHEBI:57692"/>
    </cofactor>
</comment>
<evidence type="ECO:0000256" key="2">
    <source>
        <dbReference type="ARBA" id="ARBA00022630"/>
    </source>
</evidence>
<dbReference type="Proteomes" id="UP000184144">
    <property type="component" value="Unassembled WGS sequence"/>
</dbReference>
<sequence length="395" mass="42629">MSEALVIGAGPAGLMAAEMLADAGHSVTIAEQKPSVGRKFLMAGKSGLNLTKDEPEAAFFKAFNADWLLPALREFGPVEVMAWAEDLDQQIFTGSSGRVFPKSMKASPLLRTWLGRLANKGVTIRTRWQWTGWNGDACIFQTPDGPVELAPSVTVLAMGGASWRKLGSDGVWANQFERSDLRPFKPANMGFVVEWSSHMNDHLGLPLKNVAFGVGGSAIRGEAVISAKGLEGGGIYTVSAAVRDGAALTIDLLPDLSQEEVGKRLKRRRGKDSWSNHMRKNLKLEPVKLALLQEFARPLPDDPIDLSAVIKALRVHHKGPRPMDEAISTAGGLAEEALDRKLMLRARPGVFAAGEMLDWEAPTGGYLITGCLATGRWAGKAAADYASRLSVKRHL</sequence>
<dbReference type="InterPro" id="IPR023166">
    <property type="entry name" value="BaiN-like_dom_sf"/>
</dbReference>
<dbReference type="InterPro" id="IPR057661">
    <property type="entry name" value="RsdA/BaiN/AoA(So)_Rossmann"/>
</dbReference>
<dbReference type="Gene3D" id="1.10.8.260">
    <property type="entry name" value="HI0933 insert domain-like"/>
    <property type="match status" value="1"/>
</dbReference>
<dbReference type="InterPro" id="IPR022460">
    <property type="entry name" value="Flavoprotein_PP4765"/>
</dbReference>
<dbReference type="NCBIfam" id="TIGR00275">
    <property type="entry name" value="aminoacetone oxidase family FAD-binding enzyme"/>
    <property type="match status" value="1"/>
</dbReference>
<dbReference type="InterPro" id="IPR055178">
    <property type="entry name" value="RsdA/BaiN/AoA(So)-like_dom"/>
</dbReference>